<reference evidence="4 5" key="2">
    <citation type="submission" date="2018-11" db="EMBL/GenBank/DDBJ databases">
        <authorList>
            <consortium name="Pathogen Informatics"/>
        </authorList>
    </citation>
    <scope>NUCLEOTIDE SEQUENCE [LARGE SCALE GENOMIC DNA]</scope>
</reference>
<evidence type="ECO:0000256" key="1">
    <source>
        <dbReference type="PROSITE-ProRule" id="PRU00042"/>
    </source>
</evidence>
<name>A0A0N5D6L3_THECL</name>
<dbReference type="SMART" id="SM00355">
    <property type="entry name" value="ZnF_C2H2"/>
    <property type="match status" value="7"/>
</dbReference>
<dbReference type="PANTHER" id="PTHR21190:SF1">
    <property type="entry name" value="GH10077P"/>
    <property type="match status" value="1"/>
</dbReference>
<feature type="compositionally biased region" description="Low complexity" evidence="2">
    <location>
        <begin position="504"/>
        <end position="515"/>
    </location>
</feature>
<dbReference type="InterPro" id="IPR013087">
    <property type="entry name" value="Znf_C2H2_type"/>
</dbReference>
<dbReference type="PANTHER" id="PTHR21190">
    <property type="entry name" value="GH10077P"/>
    <property type="match status" value="1"/>
</dbReference>
<dbReference type="STRING" id="103827.A0A0N5D6L3"/>
<protein>
    <submittedName>
        <fullName evidence="6">C2H2-type domain-containing protein</fullName>
    </submittedName>
</protein>
<feature type="compositionally biased region" description="Basic and acidic residues" evidence="2">
    <location>
        <begin position="119"/>
        <end position="131"/>
    </location>
</feature>
<feature type="compositionally biased region" description="Polar residues" evidence="2">
    <location>
        <begin position="108"/>
        <end position="118"/>
    </location>
</feature>
<accession>A0A0N5D6L3</accession>
<dbReference type="FunFam" id="3.30.160.60:FF:002852">
    <property type="entry name" value="Dorsal Intercalation and Elongation defect"/>
    <property type="match status" value="1"/>
</dbReference>
<dbReference type="GO" id="GO:0008270">
    <property type="term" value="F:zinc ion binding"/>
    <property type="evidence" value="ECO:0007669"/>
    <property type="project" value="UniProtKB-KW"/>
</dbReference>
<dbReference type="OMA" id="FNDQIQF"/>
<feature type="compositionally biased region" description="Polar residues" evidence="2">
    <location>
        <begin position="76"/>
        <end position="85"/>
    </location>
</feature>
<dbReference type="WBParaSite" id="TCLT_0000867901-mRNA-1">
    <property type="protein sequence ID" value="TCLT_0000867901-mRNA-1"/>
    <property type="gene ID" value="TCLT_0000867901"/>
</dbReference>
<dbReference type="PROSITE" id="PS00028">
    <property type="entry name" value="ZINC_FINGER_C2H2_1"/>
    <property type="match status" value="5"/>
</dbReference>
<evidence type="ECO:0000259" key="3">
    <source>
        <dbReference type="PROSITE" id="PS50157"/>
    </source>
</evidence>
<feature type="domain" description="C2H2-type" evidence="3">
    <location>
        <begin position="742"/>
        <end position="770"/>
    </location>
</feature>
<proteinExistence type="predicted"/>
<feature type="region of interest" description="Disordered" evidence="2">
    <location>
        <begin position="792"/>
        <end position="823"/>
    </location>
</feature>
<dbReference type="InterPro" id="IPR036236">
    <property type="entry name" value="Znf_C2H2_sf"/>
</dbReference>
<keyword evidence="5" id="KW-1185">Reference proteome</keyword>
<evidence type="ECO:0000256" key="2">
    <source>
        <dbReference type="SAM" id="MobiDB-lite"/>
    </source>
</evidence>
<sequence>MKCLKMMPASLNNGNGTAKHHQQLLQSASMIPSPYNFLPSVFANAQLDMQLFRPPDSNLGAMYLSQLAATAAINQSQNNGSNEATSSNSNDQQQDESSGESIQIDIPASTSSEVVTSSCRDESPLSHKSSDITEQEVEGPREQDSSDDDTLSQNKVNAEDAGVLDRNDDVQVPQVSELQQVDLSKWISEFLPSVQNNPLGMAGLTQQMPLMLEQMQLMNQYFPAASVEESLRVLAALSTVTSPASAVPSTTCNPASVLNGPFSGIAGHSKDTYCEMCDKNFCNRYFLRTHKWKKHGIAFAGKNSPTECIAATLAAPSIPQNFALDLPTTSSGVNLSPAEIIAALCNQSAMDVSQISPPRSTLSQPTSVIVNCLSNADSSAAKRTRLNDDENKEEEEASLTCARSENIRIDEESNIANQLPNTDDLFAMIARQAQENAVTRELLSSLKQEGIQPSLQEQSYSCEMCGQECDTRTTLQQHLILQHNILSTLLTPFQLFQPLARLQPQQQQQQMQHQQNNSQAEDVDRSRSSTIVPTMLPSPIAASRQPKKSYSATGKNYCDVCNKEVCNKYFLRTHMLKMHGIVIDEHKTIIANIDTLEKEKSGTIAFRCDICNTNVGQTRESLKQHKQEVHNVVSLPTSRGHRGSLSSNSSITSTSTCRGTAEQSASNHLDSQLRCPLCDVRSAGVPAIQKHLSEKHKMELSVESLESFLKDAYEIKSGQTASALIGSVMENFPQQMTSQTEFTCTQCTEVFNDQIQFQLHMIHTHPLTMPSTEPTQNANLLCAQFNFQSSSVSDSWADSNTKSANDKKENTEEDEALQVTSNDEHHISTTKNLYDCPISCCSRRYRSLTMLNKHIAIIHRWSLKLPFKLGKKNTRDARAFCKRRILSRNDCEKQVLHHFESTSNGDKSTIESKKSGSENGTFDGIEDMNLIPIVEKRGSGCEKEHNSHSQGMSNLNTMREGFGRLSSNNKPYTMQTFVIREQVSQSSTNGTVMREPIFDEMIAHLPVRNMVEEVIRVNVELIPTSKQVSPILHL</sequence>
<dbReference type="OrthoDB" id="10020956at2759"/>
<evidence type="ECO:0000313" key="6">
    <source>
        <dbReference type="WBParaSite" id="TCLT_0000867901-mRNA-1"/>
    </source>
</evidence>
<organism evidence="6">
    <name type="scientific">Thelazia callipaeda</name>
    <name type="common">Oriental eyeworm</name>
    <name type="synonym">Parasitic nematode</name>
    <dbReference type="NCBI Taxonomy" id="103827"/>
    <lineage>
        <taxon>Eukaryota</taxon>
        <taxon>Metazoa</taxon>
        <taxon>Ecdysozoa</taxon>
        <taxon>Nematoda</taxon>
        <taxon>Chromadorea</taxon>
        <taxon>Rhabditida</taxon>
        <taxon>Spirurina</taxon>
        <taxon>Spiruromorpha</taxon>
        <taxon>Thelazioidea</taxon>
        <taxon>Thelaziidae</taxon>
        <taxon>Thelazia</taxon>
    </lineage>
</organism>
<dbReference type="AlphaFoldDB" id="A0A0N5D6L3"/>
<dbReference type="SUPFAM" id="SSF57667">
    <property type="entry name" value="beta-beta-alpha zinc fingers"/>
    <property type="match status" value="1"/>
</dbReference>
<feature type="region of interest" description="Disordered" evidence="2">
    <location>
        <begin position="636"/>
        <end position="657"/>
    </location>
</feature>
<feature type="region of interest" description="Disordered" evidence="2">
    <location>
        <begin position="899"/>
        <end position="924"/>
    </location>
</feature>
<keyword evidence="1" id="KW-0863">Zinc-finger</keyword>
<keyword evidence="1" id="KW-0479">Metal-binding</keyword>
<feature type="domain" description="C2H2-type" evidence="3">
    <location>
        <begin position="460"/>
        <end position="483"/>
    </location>
</feature>
<feature type="region of interest" description="Disordered" evidence="2">
    <location>
        <begin position="504"/>
        <end position="529"/>
    </location>
</feature>
<dbReference type="PROSITE" id="PS50157">
    <property type="entry name" value="ZINC_FINGER_C2H2_2"/>
    <property type="match status" value="2"/>
</dbReference>
<dbReference type="Proteomes" id="UP000276776">
    <property type="component" value="Unassembled WGS sequence"/>
</dbReference>
<dbReference type="Gene3D" id="3.30.160.60">
    <property type="entry name" value="Classic Zinc Finger"/>
    <property type="match status" value="1"/>
</dbReference>
<keyword evidence="1" id="KW-0862">Zinc</keyword>
<gene>
    <name evidence="4" type="ORF">TCLT_LOCUS8668</name>
</gene>
<feature type="region of interest" description="Disordered" evidence="2">
    <location>
        <begin position="76"/>
        <end position="152"/>
    </location>
</feature>
<evidence type="ECO:0000313" key="5">
    <source>
        <dbReference type="Proteomes" id="UP000276776"/>
    </source>
</evidence>
<feature type="compositionally biased region" description="Low complexity" evidence="2">
    <location>
        <begin position="644"/>
        <end position="656"/>
    </location>
</feature>
<reference evidence="6" key="1">
    <citation type="submission" date="2016-04" db="UniProtKB">
        <authorList>
            <consortium name="WormBaseParasite"/>
        </authorList>
    </citation>
    <scope>IDENTIFICATION</scope>
</reference>
<dbReference type="EMBL" id="UYYF01004666">
    <property type="protein sequence ID" value="VDN06245.1"/>
    <property type="molecule type" value="Genomic_DNA"/>
</dbReference>
<evidence type="ECO:0000313" key="4">
    <source>
        <dbReference type="EMBL" id="VDN06245.1"/>
    </source>
</evidence>